<dbReference type="SUPFAM" id="SSF56954">
    <property type="entry name" value="Outer membrane efflux proteins (OEP)"/>
    <property type="match status" value="1"/>
</dbReference>
<keyword evidence="2" id="KW-0564">Palmitate</keyword>
<dbReference type="Gene3D" id="1.20.1600.10">
    <property type="entry name" value="Outer membrane efflux proteins (OEP)"/>
    <property type="match status" value="1"/>
</dbReference>
<dbReference type="InterPro" id="IPR003423">
    <property type="entry name" value="OMP_efflux"/>
</dbReference>
<keyword evidence="2" id="KW-0472">Membrane</keyword>
<dbReference type="EMBL" id="JACYXJ010000002">
    <property type="protein sequence ID" value="MBD8875800.1"/>
    <property type="molecule type" value="Genomic_DNA"/>
</dbReference>
<sequence length="452" mass="48035">MKARFLLIGLLVGSCAVGPDFERPEVALETRFVGGDAEAIAAVASENWWLSYNDAVLSRFITRGLARNLDTLSATEAIRQAQAELRETGVNSAIDGSLTASREWSGGNAIDGTSIVNSVDLGASLVIDLFGGIRRERESAQASVTAARADAETIRLAWLAELISAYSDARYYQDALALTRSTIRARQETVNITQSKYEAGAATEYEVAEARALLSNARAALPQYAALFDARVYAIATLLNEPAGPIMTTMQKGAAQLRTPGGTRTGVPADLLRNRPDVRSAEADLAAAVADIGVAEAALYPSLSIAGTVGRIEAVNSWSFGPTLTLPILNQGKLRATRDAAISSAKQYEIAWRAAVMDAVEDVQVAQSNLSRYRQRAALLRQAADEYGHALKLAQENYRRGAITLWDLLETDRNTASARITAASAVNDAAQAWATLKLATGAGAAGTETASN</sequence>
<keyword evidence="2" id="KW-0449">Lipoprotein</keyword>
<comment type="similarity">
    <text evidence="1 2">Belongs to the outer membrane factor (OMF) (TC 1.B.17) family.</text>
</comment>
<keyword evidence="2" id="KW-1134">Transmembrane beta strand</keyword>
<keyword evidence="4" id="KW-1185">Reference proteome</keyword>
<dbReference type="RefSeq" id="WP_192108186.1">
    <property type="nucleotide sequence ID" value="NZ_JACYXJ010000002.1"/>
</dbReference>
<evidence type="ECO:0000256" key="1">
    <source>
        <dbReference type="ARBA" id="ARBA00007613"/>
    </source>
</evidence>
<dbReference type="PROSITE" id="PS51257">
    <property type="entry name" value="PROKAR_LIPOPROTEIN"/>
    <property type="match status" value="1"/>
</dbReference>
<keyword evidence="2" id="KW-0812">Transmembrane</keyword>
<evidence type="ECO:0000313" key="3">
    <source>
        <dbReference type="EMBL" id="MBD8875800.1"/>
    </source>
</evidence>
<organism evidence="3 4">
    <name type="scientific">Roseibium polysiphoniae</name>
    <dbReference type="NCBI Taxonomy" id="2571221"/>
    <lineage>
        <taxon>Bacteria</taxon>
        <taxon>Pseudomonadati</taxon>
        <taxon>Pseudomonadota</taxon>
        <taxon>Alphaproteobacteria</taxon>
        <taxon>Hyphomicrobiales</taxon>
        <taxon>Stappiaceae</taxon>
        <taxon>Roseibium</taxon>
    </lineage>
</organism>
<dbReference type="InterPro" id="IPR010131">
    <property type="entry name" value="MdtP/NodT-like"/>
</dbReference>
<protein>
    <submittedName>
        <fullName evidence="3">Efflux transporter outer membrane subunit</fullName>
    </submittedName>
</protein>
<evidence type="ECO:0000313" key="4">
    <source>
        <dbReference type="Proteomes" id="UP000615687"/>
    </source>
</evidence>
<name>A0ABR9C7D8_9HYPH</name>
<dbReference type="NCBIfam" id="TIGR01845">
    <property type="entry name" value="outer_NodT"/>
    <property type="match status" value="1"/>
</dbReference>
<dbReference type="Proteomes" id="UP000615687">
    <property type="component" value="Unassembled WGS sequence"/>
</dbReference>
<proteinExistence type="inferred from homology"/>
<gene>
    <name evidence="3" type="ORF">IG617_05840</name>
</gene>
<accession>A0ABR9C7D8</accession>
<dbReference type="Pfam" id="PF02321">
    <property type="entry name" value="OEP"/>
    <property type="match status" value="2"/>
</dbReference>
<comment type="subcellular location">
    <subcellularLocation>
        <location evidence="2">Cell membrane</location>
        <topology evidence="2">Lipid-anchor</topology>
    </subcellularLocation>
</comment>
<comment type="caution">
    <text evidence="3">The sequence shown here is derived from an EMBL/GenBank/DDBJ whole genome shotgun (WGS) entry which is preliminary data.</text>
</comment>
<evidence type="ECO:0000256" key="2">
    <source>
        <dbReference type="RuleBase" id="RU362097"/>
    </source>
</evidence>
<dbReference type="Gene3D" id="2.20.200.10">
    <property type="entry name" value="Outer membrane efflux proteins (OEP)"/>
    <property type="match status" value="1"/>
</dbReference>
<reference evidence="3 4" key="1">
    <citation type="submission" date="2020-09" db="EMBL/GenBank/DDBJ databases">
        <title>The genome sequence of type strain Labrenzia polysiphoniae KACC 19711.</title>
        <authorList>
            <person name="Liu Y."/>
        </authorList>
    </citation>
    <scope>NUCLEOTIDE SEQUENCE [LARGE SCALE GENOMIC DNA]</scope>
    <source>
        <strain evidence="3 4">KACC 19711</strain>
    </source>
</reference>
<dbReference type="PANTHER" id="PTHR30203">
    <property type="entry name" value="OUTER MEMBRANE CATION EFFLUX PROTEIN"/>
    <property type="match status" value="1"/>
</dbReference>